<accession>A0AAX3BBJ8</accession>
<reference evidence="1" key="1">
    <citation type="submission" date="2021-04" db="EMBL/GenBank/DDBJ databases">
        <authorList>
            <person name="Postec A."/>
        </authorList>
    </citation>
    <scope>NUCLEOTIDE SEQUENCE</scope>
    <source>
        <strain evidence="1">F1F22</strain>
    </source>
</reference>
<dbReference type="EMBL" id="CP073355">
    <property type="protein sequence ID" value="URA09506.1"/>
    <property type="molecule type" value="Genomic_DNA"/>
</dbReference>
<dbReference type="Proteomes" id="UP001056539">
    <property type="component" value="Chromosome"/>
</dbReference>
<organism evidence="1 2">
    <name type="scientific">Thermospira aquatica</name>
    <dbReference type="NCBI Taxonomy" id="2828656"/>
    <lineage>
        <taxon>Bacteria</taxon>
        <taxon>Pseudomonadati</taxon>
        <taxon>Spirochaetota</taxon>
        <taxon>Spirochaetia</taxon>
        <taxon>Brevinematales</taxon>
        <taxon>Thermospiraceae</taxon>
        <taxon>Thermospira</taxon>
    </lineage>
</organism>
<dbReference type="InterPro" id="IPR011990">
    <property type="entry name" value="TPR-like_helical_dom_sf"/>
</dbReference>
<dbReference type="AlphaFoldDB" id="A0AAX3BBJ8"/>
<keyword evidence="2" id="KW-1185">Reference proteome</keyword>
<evidence type="ECO:0000313" key="1">
    <source>
        <dbReference type="EMBL" id="URA09506.1"/>
    </source>
</evidence>
<dbReference type="Gene3D" id="1.25.40.10">
    <property type="entry name" value="Tetratricopeptide repeat domain"/>
    <property type="match status" value="1"/>
</dbReference>
<evidence type="ECO:0008006" key="3">
    <source>
        <dbReference type="Google" id="ProtNLM"/>
    </source>
</evidence>
<dbReference type="KEGG" id="taqu:KDW03_08405"/>
<proteinExistence type="predicted"/>
<reference evidence="1" key="2">
    <citation type="submission" date="2022-06" db="EMBL/GenBank/DDBJ databases">
        <title>Thermospira aquatica gen. nov., sp. nov.</title>
        <authorList>
            <person name="Ben Ali Gam Z."/>
            <person name="Labat M."/>
        </authorList>
    </citation>
    <scope>NUCLEOTIDE SEQUENCE</scope>
    <source>
        <strain evidence="1">F1F22</strain>
    </source>
</reference>
<dbReference type="RefSeq" id="WP_271434636.1">
    <property type="nucleotide sequence ID" value="NZ_CP073355.1"/>
</dbReference>
<dbReference type="SUPFAM" id="SSF48452">
    <property type="entry name" value="TPR-like"/>
    <property type="match status" value="1"/>
</dbReference>
<sequence>MSGRLAILFLWLSVAVFGFSATMKSKLEVDGYYFSEVSQEELKGIRAKGVADMLYEKRQWNQAIRYYEMAADYLPREADIYFSLGRIYHQRKLYMLAYMYYKKAKECYELPENQRKSRENSYFNEIYMGILLVQMAEMDKTYLDKAWDIYKELKVYVRELEYDYPDAYKEYLVFEQLLTLGFVESKKNFSSQTK</sequence>
<evidence type="ECO:0000313" key="2">
    <source>
        <dbReference type="Proteomes" id="UP001056539"/>
    </source>
</evidence>
<name>A0AAX3BBJ8_9SPIR</name>
<gene>
    <name evidence="1" type="ORF">KDW03_08405</name>
</gene>
<protein>
    <recommendedName>
        <fullName evidence="3">Tetratricopeptide repeat protein</fullName>
    </recommendedName>
</protein>